<dbReference type="Proteomes" id="UP000028181">
    <property type="component" value="Plasmid pHAMBI540a"/>
</dbReference>
<dbReference type="OrthoDB" id="9804020at2"/>
<dbReference type="InterPro" id="IPR015424">
    <property type="entry name" value="PyrdxlP-dep_Trfase"/>
</dbReference>
<dbReference type="SUPFAM" id="SSF53383">
    <property type="entry name" value="PLP-dependent transferases"/>
    <property type="match status" value="1"/>
</dbReference>
<dbReference type="PATRIC" id="fig|1028800.3.peg.5819"/>
<dbReference type="InterPro" id="IPR051446">
    <property type="entry name" value="HTH_trans_reg/aminotransferase"/>
</dbReference>
<evidence type="ECO:0000256" key="3">
    <source>
        <dbReference type="ARBA" id="ARBA00023015"/>
    </source>
</evidence>
<evidence type="ECO:0000259" key="6">
    <source>
        <dbReference type="PROSITE" id="PS50949"/>
    </source>
</evidence>
<dbReference type="GO" id="GO:0003700">
    <property type="term" value="F:DNA-binding transcription factor activity"/>
    <property type="evidence" value="ECO:0007669"/>
    <property type="project" value="InterPro"/>
</dbReference>
<evidence type="ECO:0000256" key="2">
    <source>
        <dbReference type="ARBA" id="ARBA00022898"/>
    </source>
</evidence>
<evidence type="ECO:0000256" key="5">
    <source>
        <dbReference type="ARBA" id="ARBA00023163"/>
    </source>
</evidence>
<dbReference type="InterPro" id="IPR004839">
    <property type="entry name" value="Aminotransferase_I/II_large"/>
</dbReference>
<dbReference type="PROSITE" id="PS50949">
    <property type="entry name" value="HTH_GNTR"/>
    <property type="match status" value="1"/>
</dbReference>
<keyword evidence="5" id="KW-0804">Transcription</keyword>
<evidence type="ECO:0000256" key="4">
    <source>
        <dbReference type="ARBA" id="ARBA00023125"/>
    </source>
</evidence>
<dbReference type="EMBL" id="HG938354">
    <property type="protein sequence ID" value="CDN51859.1"/>
    <property type="molecule type" value="Genomic_DNA"/>
</dbReference>
<sequence length="441" mass="48271">MSDAYDSIWFAEKLSDRTIRGIALETSALIRAGALPVGAKLPPIRDLAFSLGVSPATISEAWSELRRQKIITGRGRNGTWVSGDRFIAKPERLASSGHYGADVLDLTMAVPDPRLLPTLEKALAYGASAENLNSYERSRILPELEAEVRKTWPYDPEAMLATNGGYNAVYTAIHALVTPGAPVAIEEPTAMRLLDILEHQGARILPVKCDEYGPLPSSLQDAMRYKPVVFLFQPRLHSVTGRTVTRQRLGELTEVLRDSDTLIIEDDGMSDISGVERHSLGTQFPDRVIHITSFSKTLGPDLRLAVLSGTAAIVEQIQSYRSFSAAWTSRVLQAAGAWLLRQPETWEGIASARAIYKKRRDMLASALRVRGLTIEDGDGLSLWVPVVSEPFAMVTLAARNIAVNSGSKFCIVHSNNIRVATSMLDERSEDVADAIALAHIM</sequence>
<dbReference type="RefSeq" id="WP_041365507.1">
    <property type="nucleotide sequence ID" value="NZ_HG938354.1"/>
</dbReference>
<dbReference type="SUPFAM" id="SSF46785">
    <property type="entry name" value="Winged helix' DNA-binding domain"/>
    <property type="match status" value="1"/>
</dbReference>
<comment type="similarity">
    <text evidence="1">In the C-terminal section; belongs to the class-I pyridoxal-phosphate-dependent aminotransferase family.</text>
</comment>
<keyword evidence="8" id="KW-1185">Reference proteome</keyword>
<gene>
    <name evidence="7" type="primary">ptsJ</name>
    <name evidence="7" type="ORF">RG540_PA11830</name>
</gene>
<proteinExistence type="inferred from homology"/>
<accession>A0A068T1D0</accession>
<keyword evidence="4" id="KW-0238">DNA-binding</keyword>
<evidence type="ECO:0000256" key="1">
    <source>
        <dbReference type="ARBA" id="ARBA00005384"/>
    </source>
</evidence>
<feature type="domain" description="HTH gntR-type" evidence="6">
    <location>
        <begin position="16"/>
        <end position="84"/>
    </location>
</feature>
<geneLocation type="plasmid" evidence="8">
    <name>II</name>
</geneLocation>
<dbReference type="GO" id="GO:0003677">
    <property type="term" value="F:DNA binding"/>
    <property type="evidence" value="ECO:0007669"/>
    <property type="project" value="UniProtKB-KW"/>
</dbReference>
<dbReference type="CDD" id="cd00609">
    <property type="entry name" value="AAT_like"/>
    <property type="match status" value="1"/>
</dbReference>
<name>A0A068T1D0_NEOGA</name>
<dbReference type="PANTHER" id="PTHR46577:SF1">
    <property type="entry name" value="HTH-TYPE TRANSCRIPTIONAL REGULATORY PROTEIN GABR"/>
    <property type="match status" value="1"/>
</dbReference>
<organism evidence="7 8">
    <name type="scientific">Neorhizobium galegae bv. orientalis str. HAMBI 540</name>
    <dbReference type="NCBI Taxonomy" id="1028800"/>
    <lineage>
        <taxon>Bacteria</taxon>
        <taxon>Pseudomonadati</taxon>
        <taxon>Pseudomonadota</taxon>
        <taxon>Alphaproteobacteria</taxon>
        <taxon>Hyphomicrobiales</taxon>
        <taxon>Rhizobiaceae</taxon>
        <taxon>Rhizobium/Agrobacterium group</taxon>
        <taxon>Neorhizobium</taxon>
    </lineage>
</organism>
<dbReference type="InterPro" id="IPR000524">
    <property type="entry name" value="Tscrpt_reg_HTH_GntR"/>
</dbReference>
<dbReference type="Pfam" id="PF00155">
    <property type="entry name" value="Aminotran_1_2"/>
    <property type="match status" value="1"/>
</dbReference>
<keyword evidence="3" id="KW-0805">Transcription regulation</keyword>
<dbReference type="InterPro" id="IPR036390">
    <property type="entry name" value="WH_DNA-bd_sf"/>
</dbReference>
<reference evidence="8" key="1">
    <citation type="journal article" date="2014" name="BMC Genomics">
        <title>Genome sequencing of two Neorhizobium galegae strains reveals a noeT gene responsible for the unusual acetylation of the nodulation factors.</title>
        <authorList>
            <person name="Osterman J."/>
            <person name="Marsh J."/>
            <person name="Laine P.K."/>
            <person name="Zeng Z."/>
            <person name="Alatalo E."/>
            <person name="Sullivan J.T."/>
            <person name="Young J.P."/>
            <person name="Thomas-Oates J."/>
            <person name="Paulin L."/>
            <person name="Lindstrom K."/>
        </authorList>
    </citation>
    <scope>NUCLEOTIDE SEQUENCE [LARGE SCALE GENOMIC DNA]</scope>
    <source>
        <strain evidence="8">HAMBI 540</strain>
    </source>
</reference>
<dbReference type="Gene3D" id="3.40.640.10">
    <property type="entry name" value="Type I PLP-dependent aspartate aminotransferase-like (Major domain)"/>
    <property type="match status" value="1"/>
</dbReference>
<dbReference type="eggNOG" id="COG1167">
    <property type="taxonomic scope" value="Bacteria"/>
</dbReference>
<dbReference type="GeneID" id="24260786"/>
<dbReference type="PANTHER" id="PTHR46577">
    <property type="entry name" value="HTH-TYPE TRANSCRIPTIONAL REGULATORY PROTEIN GABR"/>
    <property type="match status" value="1"/>
</dbReference>
<evidence type="ECO:0000313" key="8">
    <source>
        <dbReference type="Proteomes" id="UP000028181"/>
    </source>
</evidence>
<dbReference type="Pfam" id="PF00392">
    <property type="entry name" value="GntR"/>
    <property type="match status" value="1"/>
</dbReference>
<dbReference type="GO" id="GO:0030170">
    <property type="term" value="F:pyridoxal phosphate binding"/>
    <property type="evidence" value="ECO:0007669"/>
    <property type="project" value="InterPro"/>
</dbReference>
<keyword evidence="2" id="KW-0663">Pyridoxal phosphate</keyword>
<dbReference type="HOGENOM" id="CLU_017584_2_0_5"/>
<dbReference type="InterPro" id="IPR036388">
    <property type="entry name" value="WH-like_DNA-bd_sf"/>
</dbReference>
<dbReference type="Gene3D" id="1.10.10.10">
    <property type="entry name" value="Winged helix-like DNA-binding domain superfamily/Winged helix DNA-binding domain"/>
    <property type="match status" value="1"/>
</dbReference>
<keyword evidence="7" id="KW-0614">Plasmid</keyword>
<dbReference type="InterPro" id="IPR015421">
    <property type="entry name" value="PyrdxlP-dep_Trfase_major"/>
</dbReference>
<evidence type="ECO:0000313" key="7">
    <source>
        <dbReference type="EMBL" id="CDN51859.1"/>
    </source>
</evidence>
<dbReference type="AlphaFoldDB" id="A0A068T1D0"/>
<dbReference type="SMART" id="SM00345">
    <property type="entry name" value="HTH_GNTR"/>
    <property type="match status" value="1"/>
</dbReference>
<protein>
    <submittedName>
        <fullName evidence="7">Transcriptional regulatory protein PtsJ</fullName>
    </submittedName>
</protein>
<dbReference type="KEGG" id="ngg:RG540_PA11830"/>